<reference evidence="2 3" key="1">
    <citation type="submission" date="2019-10" db="EMBL/GenBank/DDBJ databases">
        <authorList>
            <person name="Palmer J.M."/>
        </authorList>
    </citation>
    <scope>NUCLEOTIDE SEQUENCE [LARGE SCALE GENOMIC DNA]</scope>
    <source>
        <strain evidence="2 3">TWF730</strain>
    </source>
</reference>
<name>A0AAV9VN93_9PEZI</name>
<feature type="region of interest" description="Disordered" evidence="1">
    <location>
        <begin position="1"/>
        <end position="30"/>
    </location>
</feature>
<sequence length="798" mass="91778">MASRRNRSTNRDPFRESSHGGAKRTYSKDEDIPQIVRDIIKEATSKRTRQKEILAQIKPYVDWDENGLKYFLRKQKLSKVNLRREEQEYIKRHSRRALQEGRPIPGFELVRSGKVEKVKKSVVDRLLKDGDEYYAQDLEEQDDDDSCDIRIVGSDDQSFERHLQDLESIDMGNYGNLGGGYNFGEAGMYDTALDIDALGEPGIEIPDFEPPGMPRLCNGCPDFDWGFLELACQSPFDDDALPNPNHSTAAGQSGSFHSPPDSGCFNLRARHQENGVGHGVDPKCHYNPFGDFILQLQPARDLIQALTEGEYEQESANIGRKPLRDQRSGLGPTDPPELWSQAFVSERNKWIGLIEALSLETLTRIVMEQKSSGINDIYTCYKRVATTWRASELYFHFMDWDTVRLPPPHILYSLFKDPKSLPSEIREALAGNLVEVDVLPPDERERESRLLHKIYEDNLPQVIEISLAHKKDKHWNFGFKAITVHLKTLEEIYGPDHYLVTRVIHRFATVMERADLQNINDKDLIPLLWILIKKLFRLKLEDSYTADIPHAILHLYRSLVRVRDFQGAKQMCKHYETYCRRIGRKSDELLNMNLVMVTGMELMETERTKALRYLQRSLKFFEEKSPTVRNFIHTMGHSVISFNFLQIGRFLRGAGRVRDATSSIRSSIRHSTRTVYEMSPRVYEGVFELAVCYEVLGKPFMALTFFHDDLEYREKAGIFHTALPSLEAMSRILAKCGLSQRVQPTNRLNPVWMLHQVDLEKYYAIYDKMKASEEVNVDSEDNSATVSIVDLGVGTIPE</sequence>
<feature type="region of interest" description="Disordered" evidence="1">
    <location>
        <begin position="239"/>
        <end position="264"/>
    </location>
</feature>
<comment type="caution">
    <text evidence="2">The sequence shown here is derived from an EMBL/GenBank/DDBJ whole genome shotgun (WGS) entry which is preliminary data.</text>
</comment>
<keyword evidence="3" id="KW-1185">Reference proteome</keyword>
<dbReference type="Proteomes" id="UP001373714">
    <property type="component" value="Unassembled WGS sequence"/>
</dbReference>
<feature type="compositionally biased region" description="Basic and acidic residues" evidence="1">
    <location>
        <begin position="9"/>
        <end position="18"/>
    </location>
</feature>
<proteinExistence type="predicted"/>
<gene>
    <name evidence="2" type="ORF">TWF730_000303</name>
</gene>
<dbReference type="EMBL" id="JAVHNS010000001">
    <property type="protein sequence ID" value="KAK6362850.1"/>
    <property type="molecule type" value="Genomic_DNA"/>
</dbReference>
<evidence type="ECO:0000256" key="1">
    <source>
        <dbReference type="SAM" id="MobiDB-lite"/>
    </source>
</evidence>
<evidence type="ECO:0000313" key="2">
    <source>
        <dbReference type="EMBL" id="KAK6362850.1"/>
    </source>
</evidence>
<protein>
    <submittedName>
        <fullName evidence="2">Uncharacterized protein</fullName>
    </submittedName>
</protein>
<accession>A0AAV9VN93</accession>
<dbReference type="AlphaFoldDB" id="A0AAV9VN93"/>
<organism evidence="2 3">
    <name type="scientific">Orbilia blumenaviensis</name>
    <dbReference type="NCBI Taxonomy" id="1796055"/>
    <lineage>
        <taxon>Eukaryota</taxon>
        <taxon>Fungi</taxon>
        <taxon>Dikarya</taxon>
        <taxon>Ascomycota</taxon>
        <taxon>Pezizomycotina</taxon>
        <taxon>Orbiliomycetes</taxon>
        <taxon>Orbiliales</taxon>
        <taxon>Orbiliaceae</taxon>
        <taxon>Orbilia</taxon>
    </lineage>
</organism>
<feature type="compositionally biased region" description="Polar residues" evidence="1">
    <location>
        <begin position="244"/>
        <end position="256"/>
    </location>
</feature>
<evidence type="ECO:0000313" key="3">
    <source>
        <dbReference type="Proteomes" id="UP001373714"/>
    </source>
</evidence>